<dbReference type="EMBL" id="JAUEDK010000002">
    <property type="protein sequence ID" value="MDN0073488.1"/>
    <property type="molecule type" value="Genomic_DNA"/>
</dbReference>
<dbReference type="Gene3D" id="3.10.180.10">
    <property type="entry name" value="2,3-Dihydroxybiphenyl 1,2-Dioxygenase, domain 1"/>
    <property type="match status" value="1"/>
</dbReference>
<dbReference type="PANTHER" id="PTHR33990">
    <property type="entry name" value="PROTEIN YJDN-RELATED"/>
    <property type="match status" value="1"/>
</dbReference>
<proteinExistence type="predicted"/>
<feature type="domain" description="PhnB-like" evidence="1">
    <location>
        <begin position="3"/>
        <end position="130"/>
    </location>
</feature>
<name>A0ABT7XI78_9NEIS</name>
<dbReference type="CDD" id="cd06588">
    <property type="entry name" value="PhnB_like"/>
    <property type="match status" value="1"/>
</dbReference>
<evidence type="ECO:0000259" key="1">
    <source>
        <dbReference type="Pfam" id="PF06983"/>
    </source>
</evidence>
<dbReference type="Proteomes" id="UP001168540">
    <property type="component" value="Unassembled WGS sequence"/>
</dbReference>
<dbReference type="Pfam" id="PF06983">
    <property type="entry name" value="3-dmu-9_3-mt"/>
    <property type="match status" value="1"/>
</dbReference>
<organism evidence="2 3">
    <name type="scientific">Crenobacter oryzisoli</name>
    <dbReference type="NCBI Taxonomy" id="3056844"/>
    <lineage>
        <taxon>Bacteria</taxon>
        <taxon>Pseudomonadati</taxon>
        <taxon>Pseudomonadota</taxon>
        <taxon>Betaproteobacteria</taxon>
        <taxon>Neisseriales</taxon>
        <taxon>Neisseriaceae</taxon>
        <taxon>Crenobacter</taxon>
    </lineage>
</organism>
<gene>
    <name evidence="2" type="primary">yjdN</name>
    <name evidence="2" type="ORF">QU481_01060</name>
</gene>
<sequence>MQVQPYLNFYGRCEEALEFYSQKLGAKTTFQMRFKEAPEVDKTPAEWQDKIMHVSFTIGDSALMASDGMCAPAAGHHGYSLSLDPKSSEEGKRLFDALADGGTVTMPYGPTFWADGFGMVTDRFGVHWMINVMKPQQS</sequence>
<accession>A0ABT7XI78</accession>
<evidence type="ECO:0000313" key="2">
    <source>
        <dbReference type="EMBL" id="MDN0073488.1"/>
    </source>
</evidence>
<protein>
    <submittedName>
        <fullName evidence="2">VOC family metalloprotein YjdN</fullName>
    </submittedName>
</protein>
<dbReference type="InterPro" id="IPR028973">
    <property type="entry name" value="PhnB-like"/>
</dbReference>
<evidence type="ECO:0000313" key="3">
    <source>
        <dbReference type="Proteomes" id="UP001168540"/>
    </source>
</evidence>
<dbReference type="SUPFAM" id="SSF54593">
    <property type="entry name" value="Glyoxalase/Bleomycin resistance protein/Dihydroxybiphenyl dioxygenase"/>
    <property type="match status" value="1"/>
</dbReference>
<dbReference type="PANTHER" id="PTHR33990:SF1">
    <property type="entry name" value="PROTEIN YJDN"/>
    <property type="match status" value="1"/>
</dbReference>
<comment type="caution">
    <text evidence="2">The sequence shown here is derived from an EMBL/GenBank/DDBJ whole genome shotgun (WGS) entry which is preliminary data.</text>
</comment>
<reference evidence="2" key="1">
    <citation type="submission" date="2023-06" db="EMBL/GenBank/DDBJ databases">
        <authorList>
            <person name="Zhang S."/>
        </authorList>
    </citation>
    <scope>NUCLEOTIDE SEQUENCE</scope>
    <source>
        <strain evidence="2">SG2303</strain>
    </source>
</reference>
<dbReference type="RefSeq" id="WP_289828015.1">
    <property type="nucleotide sequence ID" value="NZ_JAUEDK010000002.1"/>
</dbReference>
<keyword evidence="3" id="KW-1185">Reference proteome</keyword>
<dbReference type="InterPro" id="IPR029068">
    <property type="entry name" value="Glyas_Bleomycin-R_OHBP_Dase"/>
</dbReference>
<dbReference type="NCBIfam" id="NF007537">
    <property type="entry name" value="PRK10148.1"/>
    <property type="match status" value="1"/>
</dbReference>